<dbReference type="PANTHER" id="PTHR46599">
    <property type="entry name" value="PIGGYBAC TRANSPOSABLE ELEMENT-DERIVED PROTEIN 4"/>
    <property type="match status" value="1"/>
</dbReference>
<reference evidence="3 4" key="1">
    <citation type="journal article" date="2021" name="Elife">
        <title>Chloroplast acquisition without the gene transfer in kleptoplastic sea slugs, Plakobranchus ocellatus.</title>
        <authorList>
            <person name="Maeda T."/>
            <person name="Takahashi S."/>
            <person name="Yoshida T."/>
            <person name="Shimamura S."/>
            <person name="Takaki Y."/>
            <person name="Nagai Y."/>
            <person name="Toyoda A."/>
            <person name="Suzuki Y."/>
            <person name="Arimoto A."/>
            <person name="Ishii H."/>
            <person name="Satoh N."/>
            <person name="Nishiyama T."/>
            <person name="Hasebe M."/>
            <person name="Maruyama T."/>
            <person name="Minagawa J."/>
            <person name="Obokata J."/>
            <person name="Shigenobu S."/>
        </authorList>
    </citation>
    <scope>NUCLEOTIDE SEQUENCE [LARGE SCALE GENOMIC DNA]</scope>
</reference>
<dbReference type="AlphaFoldDB" id="A0AAV4A5Y2"/>
<evidence type="ECO:0000313" key="4">
    <source>
        <dbReference type="Proteomes" id="UP000735302"/>
    </source>
</evidence>
<evidence type="ECO:0000259" key="2">
    <source>
        <dbReference type="Pfam" id="PF13843"/>
    </source>
</evidence>
<name>A0AAV4A5Y2_9GAST</name>
<keyword evidence="4" id="KW-1185">Reference proteome</keyword>
<organism evidence="3 4">
    <name type="scientific">Plakobranchus ocellatus</name>
    <dbReference type="NCBI Taxonomy" id="259542"/>
    <lineage>
        <taxon>Eukaryota</taxon>
        <taxon>Metazoa</taxon>
        <taxon>Spiralia</taxon>
        <taxon>Lophotrochozoa</taxon>
        <taxon>Mollusca</taxon>
        <taxon>Gastropoda</taxon>
        <taxon>Heterobranchia</taxon>
        <taxon>Euthyneura</taxon>
        <taxon>Panpulmonata</taxon>
        <taxon>Sacoglossa</taxon>
        <taxon>Placobranchoidea</taxon>
        <taxon>Plakobranchidae</taxon>
        <taxon>Plakobranchus</taxon>
    </lineage>
</organism>
<dbReference type="EMBL" id="BLXT01003724">
    <property type="protein sequence ID" value="GFO03109.1"/>
    <property type="molecule type" value="Genomic_DNA"/>
</dbReference>
<sequence length="191" mass="21857">MPKDRFSLLLSFLHLANNEEQPPRDHSNHDPIFKIRPFIEQLNANFKIVFLPGKNIAIDEAIVAWRGPLKFRVYNPDKPDKFCIKVFELCDSATAYCCNLKLYTGKREASVQGATFDVIDRLINPYISCGRTLYVDNFYTSPDLFTHLENHRTLACGTKRANRKNGPPKELMPKIKKSDRTVNALTNGNLN</sequence>
<accession>A0AAV4A5Y2</accession>
<evidence type="ECO:0000256" key="1">
    <source>
        <dbReference type="SAM" id="MobiDB-lite"/>
    </source>
</evidence>
<feature type="domain" description="PiggyBac transposable element-derived protein" evidence="2">
    <location>
        <begin position="1"/>
        <end position="177"/>
    </location>
</feature>
<feature type="region of interest" description="Disordered" evidence="1">
    <location>
        <begin position="159"/>
        <end position="178"/>
    </location>
</feature>
<proteinExistence type="predicted"/>
<dbReference type="InterPro" id="IPR029526">
    <property type="entry name" value="PGBD"/>
</dbReference>
<dbReference type="Pfam" id="PF13843">
    <property type="entry name" value="DDE_Tnp_1_7"/>
    <property type="match status" value="1"/>
</dbReference>
<dbReference type="PANTHER" id="PTHR46599:SF3">
    <property type="entry name" value="PIGGYBAC TRANSPOSABLE ELEMENT-DERIVED PROTEIN 4"/>
    <property type="match status" value="1"/>
</dbReference>
<protein>
    <submittedName>
        <fullName evidence="3">PiggyBac transposable element-derived protein 4</fullName>
    </submittedName>
</protein>
<dbReference type="Proteomes" id="UP000735302">
    <property type="component" value="Unassembled WGS sequence"/>
</dbReference>
<evidence type="ECO:0000313" key="3">
    <source>
        <dbReference type="EMBL" id="GFO03109.1"/>
    </source>
</evidence>
<gene>
    <name evidence="3" type="ORF">PoB_002961400</name>
</gene>
<comment type="caution">
    <text evidence="3">The sequence shown here is derived from an EMBL/GenBank/DDBJ whole genome shotgun (WGS) entry which is preliminary data.</text>
</comment>